<dbReference type="AlphaFoldDB" id="X1FEN5"/>
<proteinExistence type="predicted"/>
<comment type="caution">
    <text evidence="1">The sequence shown here is derived from an EMBL/GenBank/DDBJ whole genome shotgun (WGS) entry which is preliminary data.</text>
</comment>
<protein>
    <submittedName>
        <fullName evidence="1">Uncharacterized protein</fullName>
    </submittedName>
</protein>
<gene>
    <name evidence="1" type="ORF">S03H2_10020</name>
</gene>
<name>X1FEN5_9ZZZZ</name>
<evidence type="ECO:0000313" key="1">
    <source>
        <dbReference type="EMBL" id="GAH27884.1"/>
    </source>
</evidence>
<dbReference type="EMBL" id="BARU01005181">
    <property type="protein sequence ID" value="GAH27884.1"/>
    <property type="molecule type" value="Genomic_DNA"/>
</dbReference>
<accession>X1FEN5</accession>
<organism evidence="1">
    <name type="scientific">marine sediment metagenome</name>
    <dbReference type="NCBI Taxonomy" id="412755"/>
    <lineage>
        <taxon>unclassified sequences</taxon>
        <taxon>metagenomes</taxon>
        <taxon>ecological metagenomes</taxon>
    </lineage>
</organism>
<sequence length="99" mass="10707">MFADFGETVVYRPLGGRPRSIEAVVDRQPPAPIEGAPGGVRPTMVIVVKNDEQEGIGSREIDTGGDRVEAPPRVGEKPLEFRILEVGQNDAGTLELRVQ</sequence>
<reference evidence="1" key="1">
    <citation type="journal article" date="2014" name="Front. Microbiol.">
        <title>High frequency of phylogenetically diverse reductive dehalogenase-homologous genes in deep subseafloor sedimentary metagenomes.</title>
        <authorList>
            <person name="Kawai M."/>
            <person name="Futagami T."/>
            <person name="Toyoda A."/>
            <person name="Takaki Y."/>
            <person name="Nishi S."/>
            <person name="Hori S."/>
            <person name="Arai W."/>
            <person name="Tsubouchi T."/>
            <person name="Morono Y."/>
            <person name="Uchiyama I."/>
            <person name="Ito T."/>
            <person name="Fujiyama A."/>
            <person name="Inagaki F."/>
            <person name="Takami H."/>
        </authorList>
    </citation>
    <scope>NUCLEOTIDE SEQUENCE</scope>
    <source>
        <strain evidence="1">Expedition CK06-06</strain>
    </source>
</reference>